<dbReference type="EMBL" id="CYXO01000003">
    <property type="protein sequence ID" value="CUM81461.1"/>
    <property type="molecule type" value="Genomic_DNA"/>
</dbReference>
<dbReference type="InterPro" id="IPR029063">
    <property type="entry name" value="SAM-dependent_MTases_sf"/>
</dbReference>
<dbReference type="InterPro" id="IPR047057">
    <property type="entry name" value="MerR_fam"/>
</dbReference>
<keyword evidence="1" id="KW-0238">DNA-binding</keyword>
<dbReference type="GO" id="GO:0008757">
    <property type="term" value="F:S-adenosylmethionine-dependent methyltransferase activity"/>
    <property type="evidence" value="ECO:0007669"/>
    <property type="project" value="InterPro"/>
</dbReference>
<evidence type="ECO:0000313" key="4">
    <source>
        <dbReference type="Proteomes" id="UP000095597"/>
    </source>
</evidence>
<dbReference type="SMART" id="SM00422">
    <property type="entry name" value="HTH_MERR"/>
    <property type="match status" value="1"/>
</dbReference>
<dbReference type="Pfam" id="PF08241">
    <property type="entry name" value="Methyltransf_11"/>
    <property type="match status" value="1"/>
</dbReference>
<feature type="domain" description="HTH merR-type" evidence="2">
    <location>
        <begin position="6"/>
        <end position="75"/>
    </location>
</feature>
<dbReference type="InterPro" id="IPR013216">
    <property type="entry name" value="Methyltransf_11"/>
</dbReference>
<name>A0A173RU46_9FIRM</name>
<organism evidence="3 4">
    <name type="scientific">Dorea longicatena</name>
    <dbReference type="NCBI Taxonomy" id="88431"/>
    <lineage>
        <taxon>Bacteria</taxon>
        <taxon>Bacillati</taxon>
        <taxon>Bacillota</taxon>
        <taxon>Clostridia</taxon>
        <taxon>Lachnospirales</taxon>
        <taxon>Lachnospiraceae</taxon>
        <taxon>Dorea</taxon>
    </lineage>
</organism>
<dbReference type="GO" id="GO:0003677">
    <property type="term" value="F:DNA binding"/>
    <property type="evidence" value="ECO:0007669"/>
    <property type="project" value="UniProtKB-KW"/>
</dbReference>
<dbReference type="InterPro" id="IPR000551">
    <property type="entry name" value="MerR-type_HTH_dom"/>
</dbReference>
<dbReference type="SUPFAM" id="SSF53335">
    <property type="entry name" value="S-adenosyl-L-methionine-dependent methyltransferases"/>
    <property type="match status" value="1"/>
</dbReference>
<dbReference type="InterPro" id="IPR009061">
    <property type="entry name" value="DNA-bd_dom_put_sf"/>
</dbReference>
<gene>
    <name evidence="3" type="primary">zntR_1</name>
    <name evidence="3" type="ORF">ERS852573_00652</name>
</gene>
<evidence type="ECO:0000256" key="1">
    <source>
        <dbReference type="ARBA" id="ARBA00023125"/>
    </source>
</evidence>
<accession>A0A173RU46</accession>
<dbReference type="GO" id="GO:0003700">
    <property type="term" value="F:DNA-binding transcription factor activity"/>
    <property type="evidence" value="ECO:0007669"/>
    <property type="project" value="InterPro"/>
</dbReference>
<dbReference type="PROSITE" id="PS50937">
    <property type="entry name" value="HTH_MERR_2"/>
    <property type="match status" value="1"/>
</dbReference>
<evidence type="ECO:0000313" key="3">
    <source>
        <dbReference type="EMBL" id="CUM81461.1"/>
    </source>
</evidence>
<dbReference type="Gene3D" id="3.40.50.150">
    <property type="entry name" value="Vaccinia Virus protein VP39"/>
    <property type="match status" value="1"/>
</dbReference>
<proteinExistence type="predicted"/>
<dbReference type="Pfam" id="PF13411">
    <property type="entry name" value="MerR_1"/>
    <property type="match status" value="1"/>
</dbReference>
<evidence type="ECO:0000259" key="2">
    <source>
        <dbReference type="PROSITE" id="PS50937"/>
    </source>
</evidence>
<dbReference type="AlphaFoldDB" id="A0A173RU46"/>
<dbReference type="Proteomes" id="UP000095597">
    <property type="component" value="Unassembled WGS sequence"/>
</dbReference>
<dbReference type="Gene3D" id="1.10.1660.10">
    <property type="match status" value="1"/>
</dbReference>
<dbReference type="PANTHER" id="PTHR30204:SF96">
    <property type="entry name" value="CHROMOSOME-ANCHORING PROTEIN RACA"/>
    <property type="match status" value="1"/>
</dbReference>
<protein>
    <submittedName>
        <fullName evidence="3">Zn(II)-responsive regulator of zntA</fullName>
    </submittedName>
</protein>
<dbReference type="PANTHER" id="PTHR30204">
    <property type="entry name" value="REDOX-CYCLING DRUG-SENSING TRANSCRIPTIONAL ACTIVATOR SOXR"/>
    <property type="match status" value="1"/>
</dbReference>
<dbReference type="CDD" id="cd02440">
    <property type="entry name" value="AdoMet_MTases"/>
    <property type="match status" value="1"/>
</dbReference>
<dbReference type="SUPFAM" id="SSF46955">
    <property type="entry name" value="Putative DNA-binding domain"/>
    <property type="match status" value="1"/>
</dbReference>
<dbReference type="OrthoDB" id="9777497at2"/>
<dbReference type="RefSeq" id="WP_055213660.1">
    <property type="nucleotide sequence ID" value="NZ_CYXO01000003.1"/>
</dbReference>
<dbReference type="CDD" id="cd01106">
    <property type="entry name" value="HTH_TipAL-Mta"/>
    <property type="match status" value="1"/>
</dbReference>
<sequence length="394" mass="45978">MKKPGYYSSGEFARMAHVTLRTIRYYDKQNILKPSYVTEAGARFYTDEDFARLQQILLLKYLGFSLDDIRDMTIDDADYHFMLNSLNIQLKLVRDRIEQMQLVEQAIQDTSDLIKKEHSIDWSQMVNLIHLTGMEKSMKNQYQDASNISARINLHSLYSQNTKGWFPWIFEQLELKPGMKVLELGCGDGTLWNVDRDKIPEQTEIIVSDISDGMLRDARRTIGADDSRFRFRVFDAGRIPYDEDSFDLVIANHVLFYCEDIPKVCKEVKRVLKPGGRFVCSTYGNDHMREVSELVQKFDDRIVLAAKNLYERFGKENGEEILQKDFEKIEWRRYEDSLIVPEPEPLISYILSCHGNQGQYILDHYKEFQSYVRKKTEGGFHITKDAGIFVGYIG</sequence>
<reference evidence="3 4" key="1">
    <citation type="submission" date="2015-09" db="EMBL/GenBank/DDBJ databases">
        <authorList>
            <consortium name="Pathogen Informatics"/>
        </authorList>
    </citation>
    <scope>NUCLEOTIDE SEQUENCE [LARGE SCALE GENOMIC DNA]</scope>
    <source>
        <strain evidence="3 4">2789STDY5834961</strain>
    </source>
</reference>